<reference evidence="1" key="1">
    <citation type="journal article" date="2019" name="bioRxiv">
        <title>The Genome of the Zebra Mussel, Dreissena polymorpha: A Resource for Invasive Species Research.</title>
        <authorList>
            <person name="McCartney M.A."/>
            <person name="Auch B."/>
            <person name="Kono T."/>
            <person name="Mallez S."/>
            <person name="Zhang Y."/>
            <person name="Obille A."/>
            <person name="Becker A."/>
            <person name="Abrahante J.E."/>
            <person name="Garbe J."/>
            <person name="Badalamenti J.P."/>
            <person name="Herman A."/>
            <person name="Mangelson H."/>
            <person name="Liachko I."/>
            <person name="Sullivan S."/>
            <person name="Sone E.D."/>
            <person name="Koren S."/>
            <person name="Silverstein K.A.T."/>
            <person name="Beckman K.B."/>
            <person name="Gohl D.M."/>
        </authorList>
    </citation>
    <scope>NUCLEOTIDE SEQUENCE</scope>
    <source>
        <strain evidence="1">Duluth1</strain>
        <tissue evidence="1">Whole animal</tissue>
    </source>
</reference>
<keyword evidence="2" id="KW-1185">Reference proteome</keyword>
<protein>
    <submittedName>
        <fullName evidence="1">Uncharacterized protein</fullName>
    </submittedName>
</protein>
<evidence type="ECO:0000313" key="1">
    <source>
        <dbReference type="EMBL" id="KAH3697479.1"/>
    </source>
</evidence>
<dbReference type="Proteomes" id="UP000828390">
    <property type="component" value="Unassembled WGS sequence"/>
</dbReference>
<comment type="caution">
    <text evidence="1">The sequence shown here is derived from an EMBL/GenBank/DDBJ whole genome shotgun (WGS) entry which is preliminary data.</text>
</comment>
<sequence>MENVQCICFNARSKTPEQKRIQKRKWKIKSQSAANKLWDIISKHMSIISTEEPRVKLFRMSKSETFEPYAFFSPDYEPQPEFDYQIKITCFGLTVHLNVYVRLGEDDDEDDLMLVMDRPDDTKLYFNIFDRDGVVEKKHSFLKTNGSDMCKEIIDMIGLKDIIDECELFENLASNISCSVESEVECESDNE</sequence>
<evidence type="ECO:0000313" key="2">
    <source>
        <dbReference type="Proteomes" id="UP000828390"/>
    </source>
</evidence>
<proteinExistence type="predicted"/>
<dbReference type="EMBL" id="JAIWYP010000016">
    <property type="protein sequence ID" value="KAH3697479.1"/>
    <property type="molecule type" value="Genomic_DNA"/>
</dbReference>
<accession>A0A9D4BJW5</accession>
<organism evidence="1 2">
    <name type="scientific">Dreissena polymorpha</name>
    <name type="common">Zebra mussel</name>
    <name type="synonym">Mytilus polymorpha</name>
    <dbReference type="NCBI Taxonomy" id="45954"/>
    <lineage>
        <taxon>Eukaryota</taxon>
        <taxon>Metazoa</taxon>
        <taxon>Spiralia</taxon>
        <taxon>Lophotrochozoa</taxon>
        <taxon>Mollusca</taxon>
        <taxon>Bivalvia</taxon>
        <taxon>Autobranchia</taxon>
        <taxon>Heteroconchia</taxon>
        <taxon>Euheterodonta</taxon>
        <taxon>Imparidentia</taxon>
        <taxon>Neoheterodontei</taxon>
        <taxon>Myida</taxon>
        <taxon>Dreissenoidea</taxon>
        <taxon>Dreissenidae</taxon>
        <taxon>Dreissena</taxon>
    </lineage>
</organism>
<reference evidence="1" key="2">
    <citation type="submission" date="2020-11" db="EMBL/GenBank/DDBJ databases">
        <authorList>
            <person name="McCartney M.A."/>
            <person name="Auch B."/>
            <person name="Kono T."/>
            <person name="Mallez S."/>
            <person name="Becker A."/>
            <person name="Gohl D.M."/>
            <person name="Silverstein K.A.T."/>
            <person name="Koren S."/>
            <person name="Bechman K.B."/>
            <person name="Herman A."/>
            <person name="Abrahante J.E."/>
            <person name="Garbe J."/>
        </authorList>
    </citation>
    <scope>NUCLEOTIDE SEQUENCE</scope>
    <source>
        <strain evidence="1">Duluth1</strain>
        <tissue evidence="1">Whole animal</tissue>
    </source>
</reference>
<name>A0A9D4BJW5_DREPO</name>
<gene>
    <name evidence="1" type="ORF">DPMN_084981</name>
</gene>
<dbReference type="AlphaFoldDB" id="A0A9D4BJW5"/>